<reference evidence="1" key="1">
    <citation type="submission" date="2021-02" db="EMBL/GenBank/DDBJ databases">
        <authorList>
            <person name="Nowell W R."/>
        </authorList>
    </citation>
    <scope>NUCLEOTIDE SEQUENCE</scope>
</reference>
<gene>
    <name evidence="1" type="ORF">KXQ929_LOCUS37600</name>
</gene>
<feature type="non-terminal residue" evidence="1">
    <location>
        <position position="1"/>
    </location>
</feature>
<dbReference type="EMBL" id="CAJOBB010006316">
    <property type="protein sequence ID" value="CAF4157205.1"/>
    <property type="molecule type" value="Genomic_DNA"/>
</dbReference>
<accession>A0A819YI66</accession>
<proteinExistence type="predicted"/>
<organism evidence="1 2">
    <name type="scientific">Adineta steineri</name>
    <dbReference type="NCBI Taxonomy" id="433720"/>
    <lineage>
        <taxon>Eukaryota</taxon>
        <taxon>Metazoa</taxon>
        <taxon>Spiralia</taxon>
        <taxon>Gnathifera</taxon>
        <taxon>Rotifera</taxon>
        <taxon>Eurotatoria</taxon>
        <taxon>Bdelloidea</taxon>
        <taxon>Adinetida</taxon>
        <taxon>Adinetidae</taxon>
        <taxon>Adineta</taxon>
    </lineage>
</organism>
<dbReference type="AlphaFoldDB" id="A0A819YI66"/>
<evidence type="ECO:0000313" key="2">
    <source>
        <dbReference type="Proteomes" id="UP000663868"/>
    </source>
</evidence>
<comment type="caution">
    <text evidence="1">The sequence shown here is derived from an EMBL/GenBank/DDBJ whole genome shotgun (WGS) entry which is preliminary data.</text>
</comment>
<name>A0A819YI66_9BILA</name>
<protein>
    <submittedName>
        <fullName evidence="1">Uncharacterized protein</fullName>
    </submittedName>
</protein>
<sequence>MSDQEKVILTLVELLKKNSLHITYPDNIENNNNDDHEDDECIKKLTKNRYKLIYSMCQATKVMDYLESVGVIPRS</sequence>
<dbReference type="Proteomes" id="UP000663868">
    <property type="component" value="Unassembled WGS sequence"/>
</dbReference>
<evidence type="ECO:0000313" key="1">
    <source>
        <dbReference type="EMBL" id="CAF4157205.1"/>
    </source>
</evidence>